<keyword evidence="1" id="KW-0732">Signal</keyword>
<dbReference type="Proteomes" id="UP000282106">
    <property type="component" value="Unassembled WGS sequence"/>
</dbReference>
<feature type="signal peptide" evidence="1">
    <location>
        <begin position="1"/>
        <end position="23"/>
    </location>
</feature>
<name>A0A3N0UZY3_9GAMM</name>
<evidence type="ECO:0000313" key="3">
    <source>
        <dbReference type="Proteomes" id="UP000282106"/>
    </source>
</evidence>
<accession>A0A3N0UZY3</accession>
<gene>
    <name evidence="2" type="ORF">ED208_16410</name>
</gene>
<reference evidence="2 3" key="1">
    <citation type="submission" date="2018-10" db="EMBL/GenBank/DDBJ databases">
        <authorList>
            <person name="Chen W.-M."/>
        </authorList>
    </citation>
    <scope>NUCLEOTIDE SEQUENCE [LARGE SCALE GENOMIC DNA]</scope>
    <source>
        <strain evidence="2 3">THS-13</strain>
    </source>
</reference>
<sequence length="141" mass="14025">MSLKSLKPLPPALAALLLAACGAGDGGSPAPAAPTLQLQALPTEVAEGGSTVLSWSATDADTCLASGDWSGARLIAGSESLTPALGLRRYQLRCSGAGGSAEASVEVRVTAAPIAQEPAEAELARVQALEAGCCQNQETVP</sequence>
<dbReference type="AlphaFoldDB" id="A0A3N0UZY3"/>
<evidence type="ECO:0000313" key="2">
    <source>
        <dbReference type="EMBL" id="ROH86005.1"/>
    </source>
</evidence>
<proteinExistence type="predicted"/>
<protein>
    <submittedName>
        <fullName evidence="2">Uncharacterized protein</fullName>
    </submittedName>
</protein>
<organism evidence="2 3">
    <name type="scientific">Stagnimonas aquatica</name>
    <dbReference type="NCBI Taxonomy" id="2689987"/>
    <lineage>
        <taxon>Bacteria</taxon>
        <taxon>Pseudomonadati</taxon>
        <taxon>Pseudomonadota</taxon>
        <taxon>Gammaproteobacteria</taxon>
        <taxon>Nevskiales</taxon>
        <taxon>Nevskiaceae</taxon>
        <taxon>Stagnimonas</taxon>
    </lineage>
</organism>
<keyword evidence="3" id="KW-1185">Reference proteome</keyword>
<evidence type="ECO:0000256" key="1">
    <source>
        <dbReference type="SAM" id="SignalP"/>
    </source>
</evidence>
<dbReference type="InParanoid" id="A0A3N0UZY3"/>
<dbReference type="RefSeq" id="WP_123213014.1">
    <property type="nucleotide sequence ID" value="NZ_RJVO01000010.1"/>
</dbReference>
<dbReference type="PROSITE" id="PS51257">
    <property type="entry name" value="PROKAR_LIPOPROTEIN"/>
    <property type="match status" value="1"/>
</dbReference>
<comment type="caution">
    <text evidence="2">The sequence shown here is derived from an EMBL/GenBank/DDBJ whole genome shotgun (WGS) entry which is preliminary data.</text>
</comment>
<dbReference type="EMBL" id="RJVO01000010">
    <property type="protein sequence ID" value="ROH86005.1"/>
    <property type="molecule type" value="Genomic_DNA"/>
</dbReference>
<feature type="chain" id="PRO_5017952071" evidence="1">
    <location>
        <begin position="24"/>
        <end position="141"/>
    </location>
</feature>